<keyword evidence="2" id="KW-1185">Reference proteome</keyword>
<organism evidence="1 2">
    <name type="scientific">Hygrophoropsis aurantiaca</name>
    <dbReference type="NCBI Taxonomy" id="72124"/>
    <lineage>
        <taxon>Eukaryota</taxon>
        <taxon>Fungi</taxon>
        <taxon>Dikarya</taxon>
        <taxon>Basidiomycota</taxon>
        <taxon>Agaricomycotina</taxon>
        <taxon>Agaricomycetes</taxon>
        <taxon>Agaricomycetidae</taxon>
        <taxon>Boletales</taxon>
        <taxon>Coniophorineae</taxon>
        <taxon>Hygrophoropsidaceae</taxon>
        <taxon>Hygrophoropsis</taxon>
    </lineage>
</organism>
<dbReference type="EMBL" id="MU268253">
    <property type="protein sequence ID" value="KAH7905173.1"/>
    <property type="molecule type" value="Genomic_DNA"/>
</dbReference>
<gene>
    <name evidence="1" type="ORF">BJ138DRAFT_1118706</name>
</gene>
<evidence type="ECO:0000313" key="1">
    <source>
        <dbReference type="EMBL" id="KAH7905173.1"/>
    </source>
</evidence>
<proteinExistence type="predicted"/>
<sequence>MSTCPLHNLEEELVKQLLTELPSRVEERPSPALSALLHHLTSHYPNITQSMPSSSPEPPAHFTTTSTSQVSAHRSTNTSSTSLATPAAPRKPKQSRADQSKDSDVCVRDGAKATGFDVEKRRRVESIDDNEAGEAENGESVDDGDAHESFDVNGTPPPYHLAAGRLLVQLAEISMDSAFARLKDLLVRLASDSSALFTINNDTSDLLSFAKDVKAFCAVGMVNDFYHMISLIRFAFGVSVATVRRKSYGALAKQLDMKKSTLYQWYVEGTRLIHLAAAATPYIILLIASMGLKTLVVRPQSVHSITHEAIASLAKVLRSPRDLGDPGLEHLTTGLVQRLRFIHSYEPLKGRLKYRIFSGFLSSSSCFLDFDDLQAADKLFQSFPANTWILPDRGEVWDPLFSPDSLLDISSEINPLSSPLAPIGIAERELDLIVSTLDLDKFRSPADIHDKNKKKVWTEAERLKAKDAVQVHSLSELADKVKQLESKDGSYIHISNVVIRQRDLKISDVNGKLIALAIGNTSPIIKHHLDHLFNLLCHLDPKFTSSTDSNTSKFTFKTFYFDHYNCFAESGEGAPTGVHADFIKKHGVSRVNHTQRIPYESNLIRQNPEKHQAILSVIEDICELISQALENYVPDIHHHLMAVCEVLPMNSQSASSPFPGFVLNLQVFTSAHVDAADDGICVVVPFGKYEGGELVLREPGLVFDLQQGDIFFFPSFAITRFNLHFKGFRGSIVFHADNQFKSWVENRNGWKNLIST</sequence>
<reference evidence="1" key="1">
    <citation type="journal article" date="2021" name="New Phytol.">
        <title>Evolutionary innovations through gain and loss of genes in the ectomycorrhizal Boletales.</title>
        <authorList>
            <person name="Wu G."/>
            <person name="Miyauchi S."/>
            <person name="Morin E."/>
            <person name="Kuo A."/>
            <person name="Drula E."/>
            <person name="Varga T."/>
            <person name="Kohler A."/>
            <person name="Feng B."/>
            <person name="Cao Y."/>
            <person name="Lipzen A."/>
            <person name="Daum C."/>
            <person name="Hundley H."/>
            <person name="Pangilinan J."/>
            <person name="Johnson J."/>
            <person name="Barry K."/>
            <person name="LaButti K."/>
            <person name="Ng V."/>
            <person name="Ahrendt S."/>
            <person name="Min B."/>
            <person name="Choi I.G."/>
            <person name="Park H."/>
            <person name="Plett J.M."/>
            <person name="Magnuson J."/>
            <person name="Spatafora J.W."/>
            <person name="Nagy L.G."/>
            <person name="Henrissat B."/>
            <person name="Grigoriev I.V."/>
            <person name="Yang Z.L."/>
            <person name="Xu J."/>
            <person name="Martin F.M."/>
        </authorList>
    </citation>
    <scope>NUCLEOTIDE SEQUENCE</scope>
    <source>
        <strain evidence="1">ATCC 28755</strain>
    </source>
</reference>
<evidence type="ECO:0000313" key="2">
    <source>
        <dbReference type="Proteomes" id="UP000790377"/>
    </source>
</evidence>
<accession>A0ACB7ZXU4</accession>
<dbReference type="Proteomes" id="UP000790377">
    <property type="component" value="Unassembled WGS sequence"/>
</dbReference>
<comment type="caution">
    <text evidence="1">The sequence shown here is derived from an EMBL/GenBank/DDBJ whole genome shotgun (WGS) entry which is preliminary data.</text>
</comment>
<name>A0ACB7ZXU4_9AGAM</name>
<protein>
    <submittedName>
        <fullName evidence="1">Uncharacterized protein</fullName>
    </submittedName>
</protein>